<feature type="non-terminal residue" evidence="2">
    <location>
        <position position="1"/>
    </location>
</feature>
<evidence type="ECO:0000256" key="1">
    <source>
        <dbReference type="SAM" id="Phobius"/>
    </source>
</evidence>
<evidence type="ECO:0000313" key="3">
    <source>
        <dbReference type="Proteomes" id="UP001627284"/>
    </source>
</evidence>
<keyword evidence="1" id="KW-1133">Transmembrane helix</keyword>
<dbReference type="AlphaFoldDB" id="A0ABD2V8V1"/>
<organism evidence="2 3">
    <name type="scientific">Solanum stoloniferum</name>
    <dbReference type="NCBI Taxonomy" id="62892"/>
    <lineage>
        <taxon>Eukaryota</taxon>
        <taxon>Viridiplantae</taxon>
        <taxon>Streptophyta</taxon>
        <taxon>Embryophyta</taxon>
        <taxon>Tracheophyta</taxon>
        <taxon>Spermatophyta</taxon>
        <taxon>Magnoliopsida</taxon>
        <taxon>eudicotyledons</taxon>
        <taxon>Gunneridae</taxon>
        <taxon>Pentapetalae</taxon>
        <taxon>asterids</taxon>
        <taxon>lamiids</taxon>
        <taxon>Solanales</taxon>
        <taxon>Solanaceae</taxon>
        <taxon>Solanoideae</taxon>
        <taxon>Solaneae</taxon>
        <taxon>Solanum</taxon>
    </lineage>
</organism>
<dbReference type="PANTHER" id="PTHR34558:SF9">
    <property type="entry name" value="F3L24.15 PROTEIN"/>
    <property type="match status" value="1"/>
</dbReference>
<dbReference type="Proteomes" id="UP001627284">
    <property type="component" value="Unassembled WGS sequence"/>
</dbReference>
<keyword evidence="1" id="KW-0812">Transmembrane</keyword>
<dbReference type="PANTHER" id="PTHR34558">
    <property type="entry name" value="EXPRESSED PROTEIN"/>
    <property type="match status" value="1"/>
</dbReference>
<accession>A0ABD2V8V1</accession>
<name>A0ABD2V8V1_9SOLN</name>
<feature type="transmembrane region" description="Helical" evidence="1">
    <location>
        <begin position="95"/>
        <end position="114"/>
    </location>
</feature>
<evidence type="ECO:0000313" key="2">
    <source>
        <dbReference type="EMBL" id="KAL3377444.1"/>
    </source>
</evidence>
<keyword evidence="1" id="KW-0472">Membrane</keyword>
<sequence>SLKSILIGLNAHTVVAIFIFSMARLSFLLICLVLAQVSLLMQNANALRKLDTFALVPSPAPFEGGMDRGRGDQAPAVTHIRTHHSFNKSMAGGDFILGGFATALIASIFFYIRVTRKRNQHSQG</sequence>
<proteinExistence type="predicted"/>
<keyword evidence="3" id="KW-1185">Reference proteome</keyword>
<comment type="caution">
    <text evidence="2">The sequence shown here is derived from an EMBL/GenBank/DDBJ whole genome shotgun (WGS) entry which is preliminary data.</text>
</comment>
<protein>
    <submittedName>
        <fullName evidence="2">Uncharacterized protein</fullName>
    </submittedName>
</protein>
<gene>
    <name evidence="2" type="ORF">AABB24_003717</name>
</gene>
<dbReference type="EMBL" id="JBJKTR010000002">
    <property type="protein sequence ID" value="KAL3377444.1"/>
    <property type="molecule type" value="Genomic_DNA"/>
</dbReference>
<feature type="transmembrane region" description="Helical" evidence="1">
    <location>
        <begin position="12"/>
        <end position="35"/>
    </location>
</feature>
<reference evidence="2 3" key="1">
    <citation type="submission" date="2024-05" db="EMBL/GenBank/DDBJ databases">
        <title>De novo assembly of an allotetraploid wild potato.</title>
        <authorList>
            <person name="Hosaka A.J."/>
        </authorList>
    </citation>
    <scope>NUCLEOTIDE SEQUENCE [LARGE SCALE GENOMIC DNA]</scope>
    <source>
        <tissue evidence="2">Young leaves</tissue>
    </source>
</reference>